<evidence type="ECO:0000313" key="2">
    <source>
        <dbReference type="Proteomes" id="UP000006878"/>
    </source>
</evidence>
<reference evidence="2" key="1">
    <citation type="journal article" date="2010" name="PLoS ONE">
        <title>The Arthrobacter arilaitensis Re117 genome sequence reveals its genetic adaptation to the surface of cheese.</title>
        <authorList>
            <person name="Monnet C."/>
            <person name="Loux V."/>
            <person name="Gibrat J.F."/>
            <person name="Spinnler E."/>
            <person name="Barbe V."/>
            <person name="Vacherie B."/>
            <person name="Gavory F."/>
            <person name="Gourbeyre E."/>
            <person name="Siguier P."/>
            <person name="Chandler M."/>
            <person name="Elleuch R."/>
            <person name="Irlinger F."/>
            <person name="Vallaeys T."/>
        </authorList>
    </citation>
    <scope>NUCLEOTIDE SEQUENCE</scope>
    <source>
        <strain evidence="2">DSM 16368 / CIP 108037 / IAM 15318 / JCM 13566 / Re117</strain>
    </source>
</reference>
<gene>
    <name evidence="1" type="ordered locus">AARI_14090</name>
</gene>
<evidence type="ECO:0000313" key="1">
    <source>
        <dbReference type="EMBL" id="CBT75619.1"/>
    </source>
</evidence>
<protein>
    <submittedName>
        <fullName evidence="1">Uncharacterized protein</fullName>
    </submittedName>
</protein>
<dbReference type="Proteomes" id="UP000006878">
    <property type="component" value="Chromosome"/>
</dbReference>
<proteinExistence type="predicted"/>
<organism evidence="1 2">
    <name type="scientific">Glutamicibacter arilaitensis (strain DSM 16368 / CIP 108037 / IAM 15318 / JCM 13566 / NCIMB 14258 / Re117)</name>
    <name type="common">Arthrobacter arilaitensis</name>
    <dbReference type="NCBI Taxonomy" id="861360"/>
    <lineage>
        <taxon>Bacteria</taxon>
        <taxon>Bacillati</taxon>
        <taxon>Actinomycetota</taxon>
        <taxon>Actinomycetes</taxon>
        <taxon>Micrococcales</taxon>
        <taxon>Micrococcaceae</taxon>
        <taxon>Glutamicibacter</taxon>
    </lineage>
</organism>
<dbReference type="EMBL" id="FQ311875">
    <property type="protein sequence ID" value="CBT75619.1"/>
    <property type="molecule type" value="Genomic_DNA"/>
</dbReference>
<accession>A0ABP1U290</accession>
<reference evidence="2" key="2">
    <citation type="submission" date="2010-07" db="EMBL/GenBank/DDBJ databases">
        <title>Complete genome sequence of Arthrobacter arilaitensis (strain DSM 16368 / CIP 108037 / JCM 13566 / Re117).</title>
        <authorList>
            <person name="Genoscope."/>
        </authorList>
    </citation>
    <scope>NUCLEOTIDE SEQUENCE [LARGE SCALE GENOMIC DNA]</scope>
    <source>
        <strain evidence="2">DSM 16368 / CIP 108037 / IAM 15318 / JCM 13566 / Re117</strain>
    </source>
</reference>
<sequence length="71" mass="7662">MTKDTGRIDAASILLNLIDYRVITVTQDSAGRQLLVEPVETEAAGPSCRVLTTRIHARPVHRVKDLPAGGP</sequence>
<name>A0ABP1U290_GLUAR</name>
<keyword evidence="2" id="KW-1185">Reference proteome</keyword>